<dbReference type="EMBL" id="WBKG01000020">
    <property type="protein sequence ID" value="KAB1986330.1"/>
    <property type="molecule type" value="Genomic_DNA"/>
</dbReference>
<dbReference type="InterPro" id="IPR043917">
    <property type="entry name" value="DUF5753"/>
</dbReference>
<accession>A0A7J5DEP5</accession>
<comment type="caution">
    <text evidence="2">The sequence shown here is derived from an EMBL/GenBank/DDBJ whole genome shotgun (WGS) entry which is preliminary data.</text>
</comment>
<protein>
    <recommendedName>
        <fullName evidence="1">DUF5753 domain-containing protein</fullName>
    </recommendedName>
</protein>
<evidence type="ECO:0000313" key="3">
    <source>
        <dbReference type="Proteomes" id="UP000442990"/>
    </source>
</evidence>
<name>A0A7J5DEP5_9ACTN</name>
<evidence type="ECO:0000259" key="1">
    <source>
        <dbReference type="Pfam" id="PF19054"/>
    </source>
</evidence>
<feature type="domain" description="DUF5753" evidence="1">
    <location>
        <begin position="8"/>
        <end position="54"/>
    </location>
</feature>
<sequence length="59" mass="6646">MPAPVHQLDTVRLDTDRGSELIDAPAQLERQRLILDRMPHVALPQAESRDFITRLAGDV</sequence>
<dbReference type="Pfam" id="PF19054">
    <property type="entry name" value="DUF5753"/>
    <property type="match status" value="1"/>
</dbReference>
<reference evidence="2 3" key="1">
    <citation type="submission" date="2019-09" db="EMBL/GenBank/DDBJ databases">
        <title>Isolation and identification of active actinomycetes.</title>
        <authorList>
            <person name="Yu Z."/>
            <person name="Han C."/>
            <person name="Yu B."/>
        </authorList>
    </citation>
    <scope>NUCLEOTIDE SEQUENCE [LARGE SCALE GENOMIC DNA]</scope>
    <source>
        <strain evidence="2 3">NEAU-H2</strain>
    </source>
</reference>
<gene>
    <name evidence="2" type="ORF">F8144_23365</name>
</gene>
<keyword evidence="3" id="KW-1185">Reference proteome</keyword>
<dbReference type="AlphaFoldDB" id="A0A7J5DEP5"/>
<dbReference type="Proteomes" id="UP000442990">
    <property type="component" value="Unassembled WGS sequence"/>
</dbReference>
<organism evidence="2 3">
    <name type="scientific">Streptomyces triticiradicis</name>
    <dbReference type="NCBI Taxonomy" id="2651189"/>
    <lineage>
        <taxon>Bacteria</taxon>
        <taxon>Bacillati</taxon>
        <taxon>Actinomycetota</taxon>
        <taxon>Actinomycetes</taxon>
        <taxon>Kitasatosporales</taxon>
        <taxon>Streptomycetaceae</taxon>
        <taxon>Streptomyces</taxon>
    </lineage>
</organism>
<dbReference type="RefSeq" id="WP_151471304.1">
    <property type="nucleotide sequence ID" value="NZ_WBKG01000020.1"/>
</dbReference>
<evidence type="ECO:0000313" key="2">
    <source>
        <dbReference type="EMBL" id="KAB1986330.1"/>
    </source>
</evidence>
<proteinExistence type="predicted"/>